<protein>
    <submittedName>
        <fullName evidence="2">Bile acid:sodium symporter</fullName>
    </submittedName>
</protein>
<feature type="transmembrane region" description="Helical" evidence="1">
    <location>
        <begin position="143"/>
        <end position="166"/>
    </location>
</feature>
<dbReference type="InterPro" id="IPR016833">
    <property type="entry name" value="Put_Na-Bile_cotransptr"/>
</dbReference>
<evidence type="ECO:0000313" key="3">
    <source>
        <dbReference type="Proteomes" id="UP000192266"/>
    </source>
</evidence>
<evidence type="ECO:0000313" key="2">
    <source>
        <dbReference type="EMBL" id="SMB96030.1"/>
    </source>
</evidence>
<feature type="transmembrane region" description="Helical" evidence="1">
    <location>
        <begin position="216"/>
        <end position="238"/>
    </location>
</feature>
<organism evidence="2 3">
    <name type="scientific">Hymenobacter roseosalivarius DSM 11622</name>
    <dbReference type="NCBI Taxonomy" id="645990"/>
    <lineage>
        <taxon>Bacteria</taxon>
        <taxon>Pseudomonadati</taxon>
        <taxon>Bacteroidota</taxon>
        <taxon>Cytophagia</taxon>
        <taxon>Cytophagales</taxon>
        <taxon>Hymenobacteraceae</taxon>
        <taxon>Hymenobacter</taxon>
    </lineage>
</organism>
<dbReference type="AlphaFoldDB" id="A0A1W1VS38"/>
<dbReference type="GO" id="GO:0005886">
    <property type="term" value="C:plasma membrane"/>
    <property type="evidence" value="ECO:0007669"/>
    <property type="project" value="TreeGrafter"/>
</dbReference>
<dbReference type="InterPro" id="IPR038770">
    <property type="entry name" value="Na+/solute_symporter_sf"/>
</dbReference>
<keyword evidence="1" id="KW-0472">Membrane</keyword>
<sequence>MPPSSSVRRLRELARRAGLDGFLLGLVGVIILAYLWPEFGAEDGPLPLGRIAHYGVSVIFFFYGLRLSRDKLKAGLSNWRLHLVVQGTTFLLFPLLLLAVKPLFDSEKSQLLWLGGFYLAALPSTVSSSVVMVSIAKGNLPAAIFNASISSLLGVFITPVWMALFLTSGASGGLGSTILDLALQVLLPVAVGILLHSRLHQFAQRFAGPLRLLDQAIILLIVYTSFCESFAQGIFRGYSASDLFGLGAAMLALFFLVYGCVLLLSRLVGFNREDTITALFCGSKKSLVQGTVMSKVLFPDARTAGLILLPLMIYHALQILVASIVAQALSRRAEEQPLVSPTMH</sequence>
<feature type="transmembrane region" description="Helical" evidence="1">
    <location>
        <begin position="303"/>
        <end position="329"/>
    </location>
</feature>
<reference evidence="2 3" key="1">
    <citation type="submission" date="2017-04" db="EMBL/GenBank/DDBJ databases">
        <authorList>
            <person name="Afonso C.L."/>
            <person name="Miller P.J."/>
            <person name="Scott M.A."/>
            <person name="Spackman E."/>
            <person name="Goraichik I."/>
            <person name="Dimitrov K.M."/>
            <person name="Suarez D.L."/>
            <person name="Swayne D.E."/>
        </authorList>
    </citation>
    <scope>NUCLEOTIDE SEQUENCE [LARGE SCALE GENOMIC DNA]</scope>
    <source>
        <strain evidence="2 3">DSM 11622</strain>
    </source>
</reference>
<feature type="transmembrane region" description="Helical" evidence="1">
    <location>
        <begin position="21"/>
        <end position="39"/>
    </location>
</feature>
<feature type="transmembrane region" description="Helical" evidence="1">
    <location>
        <begin position="112"/>
        <end position="136"/>
    </location>
</feature>
<dbReference type="Gene3D" id="1.20.1530.20">
    <property type="match status" value="1"/>
</dbReference>
<feature type="transmembrane region" description="Helical" evidence="1">
    <location>
        <begin position="244"/>
        <end position="264"/>
    </location>
</feature>
<feature type="transmembrane region" description="Helical" evidence="1">
    <location>
        <begin position="178"/>
        <end position="195"/>
    </location>
</feature>
<name>A0A1W1VS38_9BACT</name>
<dbReference type="Pfam" id="PF13593">
    <property type="entry name" value="SBF_like"/>
    <property type="match status" value="1"/>
</dbReference>
<dbReference type="STRING" id="645990.SAMN00120144_0522"/>
<feature type="transmembrane region" description="Helical" evidence="1">
    <location>
        <begin position="79"/>
        <end position="100"/>
    </location>
</feature>
<dbReference type="PANTHER" id="PTHR18640">
    <property type="entry name" value="SOLUTE CARRIER FAMILY 10 MEMBER 7"/>
    <property type="match status" value="1"/>
</dbReference>
<keyword evidence="3" id="KW-1185">Reference proteome</keyword>
<feature type="transmembrane region" description="Helical" evidence="1">
    <location>
        <begin position="51"/>
        <end position="67"/>
    </location>
</feature>
<keyword evidence="1" id="KW-0812">Transmembrane</keyword>
<dbReference type="Proteomes" id="UP000192266">
    <property type="component" value="Unassembled WGS sequence"/>
</dbReference>
<accession>A0A1W1VS38</accession>
<dbReference type="EMBL" id="FWWW01000070">
    <property type="protein sequence ID" value="SMB96030.1"/>
    <property type="molecule type" value="Genomic_DNA"/>
</dbReference>
<dbReference type="PANTHER" id="PTHR18640:SF5">
    <property type="entry name" value="SODIUM_BILE ACID COTRANSPORTER 7"/>
    <property type="match status" value="1"/>
</dbReference>
<keyword evidence="1" id="KW-1133">Transmembrane helix</keyword>
<proteinExistence type="predicted"/>
<evidence type="ECO:0000256" key="1">
    <source>
        <dbReference type="SAM" id="Phobius"/>
    </source>
</evidence>
<gene>
    <name evidence="2" type="ORF">SAMN00120144_0522</name>
</gene>
<dbReference type="PIRSF" id="PIRSF026166">
    <property type="entry name" value="UCP026166"/>
    <property type="match status" value="1"/>
</dbReference>